<evidence type="ECO:0000313" key="1">
    <source>
        <dbReference type="EMBL" id="KAK3400271.1"/>
    </source>
</evidence>
<dbReference type="EMBL" id="JAUTDP010000004">
    <property type="protein sequence ID" value="KAK3400271.1"/>
    <property type="molecule type" value="Genomic_DNA"/>
</dbReference>
<proteinExistence type="predicted"/>
<dbReference type="Gene3D" id="3.40.50.1820">
    <property type="entry name" value="alpha/beta hydrolase"/>
    <property type="match status" value="1"/>
</dbReference>
<dbReference type="Proteomes" id="UP001281003">
    <property type="component" value="Unassembled WGS sequence"/>
</dbReference>
<sequence>MPQSRGSNKGLGNREVMIDAIDGLASQDSTLAWTPWTSSFPRDQWTKGIRGHLCINMSRCCPRALLPDLCSISHLHFRRFWDASSSSSFFKMILTSRPAVLLSTVTLLAQVTLGLPTTSSGPDHHNNARANGNLKLLREVPKSISELQSRLDSIWDSATTTGTFWDKVVLQAHQSIGPGQGVDISYIDNPDTITDALVGPIDPQDSVSNLNNPDVPGVHYPRASDADPSYTIPEAALRAAIYLPPGFTESTNKQVVLFVPGTGSYGYEAFGGNLLKVITAAGAADCVWLNVPAAMLNDVQSNAEFIAYAISYVKALIGENRELNVIGWSQGNLATQWVFTYWPSTAPKVRQLISVSPDFHGTVLANGLCLNAGNLTNDIKEGLPCPPSVLQQEYNSNLIATLRAAGGGDAYVPTTSFWSSIFDEIVQPQIGLSASARIGDARGKGVTNVEVQTICGLSPGGGFYGHASLLSHPLVAAMTLDALRNEGPASLQRIKADIRNICKNVLAPGLDLADGVKTAGAIVLAGVRLVAYPAKLKEEPALRAYAV</sequence>
<accession>A0AAE0PI10</accession>
<dbReference type="PANTHER" id="PTHR37574:SF1">
    <property type="entry name" value="LIPASE B"/>
    <property type="match status" value="1"/>
</dbReference>
<gene>
    <name evidence="1" type="ORF">B0T20DRAFT_408281</name>
</gene>
<dbReference type="PANTHER" id="PTHR37574">
    <property type="entry name" value="LIPASE B"/>
    <property type="match status" value="1"/>
</dbReference>
<dbReference type="InterPro" id="IPR029058">
    <property type="entry name" value="AB_hydrolase_fold"/>
</dbReference>
<keyword evidence="2" id="KW-1185">Reference proteome</keyword>
<comment type="caution">
    <text evidence="1">The sequence shown here is derived from an EMBL/GenBank/DDBJ whole genome shotgun (WGS) entry which is preliminary data.</text>
</comment>
<dbReference type="InterPro" id="IPR053228">
    <property type="entry name" value="Stereospecific_Lipase"/>
</dbReference>
<protein>
    <recommendedName>
        <fullName evidence="3">Lipase B</fullName>
    </recommendedName>
</protein>
<evidence type="ECO:0008006" key="3">
    <source>
        <dbReference type="Google" id="ProtNLM"/>
    </source>
</evidence>
<name>A0AAE0PI10_SORBR</name>
<reference evidence="1" key="2">
    <citation type="submission" date="2023-07" db="EMBL/GenBank/DDBJ databases">
        <authorList>
            <consortium name="Lawrence Berkeley National Laboratory"/>
            <person name="Haridas S."/>
            <person name="Hensen N."/>
            <person name="Bonometti L."/>
            <person name="Westerberg I."/>
            <person name="Brannstrom I.O."/>
            <person name="Guillou S."/>
            <person name="Cros-Aarteil S."/>
            <person name="Calhoun S."/>
            <person name="Kuo A."/>
            <person name="Mondo S."/>
            <person name="Pangilinan J."/>
            <person name="Riley R."/>
            <person name="LaButti K."/>
            <person name="Andreopoulos B."/>
            <person name="Lipzen A."/>
            <person name="Chen C."/>
            <person name="Yanf M."/>
            <person name="Daum C."/>
            <person name="Ng V."/>
            <person name="Clum A."/>
            <person name="Steindorff A."/>
            <person name="Ohm R."/>
            <person name="Martin F."/>
            <person name="Silar P."/>
            <person name="Natvig D."/>
            <person name="Lalanne C."/>
            <person name="Gautier V."/>
            <person name="Ament-velasquez S.L."/>
            <person name="Kruys A."/>
            <person name="Hutchinson M.I."/>
            <person name="Powell A.J."/>
            <person name="Barry K."/>
            <person name="Miller A.N."/>
            <person name="Grigoriev I.V."/>
            <person name="Debuchy R."/>
            <person name="Gladieux P."/>
            <person name="Thoren M.H."/>
            <person name="Johannesson H."/>
        </authorList>
    </citation>
    <scope>NUCLEOTIDE SEQUENCE</scope>
    <source>
        <strain evidence="1">FGSC 1904</strain>
    </source>
</reference>
<reference evidence="1" key="1">
    <citation type="journal article" date="2023" name="Mol. Phylogenet. Evol.">
        <title>Genome-scale phylogeny and comparative genomics of the fungal order Sordariales.</title>
        <authorList>
            <person name="Hensen N."/>
            <person name="Bonometti L."/>
            <person name="Westerberg I."/>
            <person name="Brannstrom I.O."/>
            <person name="Guillou S."/>
            <person name="Cros-Aarteil S."/>
            <person name="Calhoun S."/>
            <person name="Haridas S."/>
            <person name="Kuo A."/>
            <person name="Mondo S."/>
            <person name="Pangilinan J."/>
            <person name="Riley R."/>
            <person name="LaButti K."/>
            <person name="Andreopoulos B."/>
            <person name="Lipzen A."/>
            <person name="Chen C."/>
            <person name="Yan M."/>
            <person name="Daum C."/>
            <person name="Ng V."/>
            <person name="Clum A."/>
            <person name="Steindorff A."/>
            <person name="Ohm R.A."/>
            <person name="Martin F."/>
            <person name="Silar P."/>
            <person name="Natvig D.O."/>
            <person name="Lalanne C."/>
            <person name="Gautier V."/>
            <person name="Ament-Velasquez S.L."/>
            <person name="Kruys A."/>
            <person name="Hutchinson M.I."/>
            <person name="Powell A.J."/>
            <person name="Barry K."/>
            <person name="Miller A.N."/>
            <person name="Grigoriev I.V."/>
            <person name="Debuchy R."/>
            <person name="Gladieux P."/>
            <person name="Hiltunen Thoren M."/>
            <person name="Johannesson H."/>
        </authorList>
    </citation>
    <scope>NUCLEOTIDE SEQUENCE</scope>
    <source>
        <strain evidence="1">FGSC 1904</strain>
    </source>
</reference>
<dbReference type="AlphaFoldDB" id="A0AAE0PI10"/>
<organism evidence="1 2">
    <name type="scientific">Sordaria brevicollis</name>
    <dbReference type="NCBI Taxonomy" id="83679"/>
    <lineage>
        <taxon>Eukaryota</taxon>
        <taxon>Fungi</taxon>
        <taxon>Dikarya</taxon>
        <taxon>Ascomycota</taxon>
        <taxon>Pezizomycotina</taxon>
        <taxon>Sordariomycetes</taxon>
        <taxon>Sordariomycetidae</taxon>
        <taxon>Sordariales</taxon>
        <taxon>Sordariaceae</taxon>
        <taxon>Sordaria</taxon>
    </lineage>
</organism>
<dbReference type="SUPFAM" id="SSF53474">
    <property type="entry name" value="alpha/beta-Hydrolases"/>
    <property type="match status" value="1"/>
</dbReference>
<evidence type="ECO:0000313" key="2">
    <source>
        <dbReference type="Proteomes" id="UP001281003"/>
    </source>
</evidence>